<comment type="similarity">
    <text evidence="1">Belongs to the peptidase C40 family.</text>
</comment>
<feature type="signal peptide" evidence="6">
    <location>
        <begin position="1"/>
        <end position="33"/>
    </location>
</feature>
<feature type="chain" id="PRO_5012537268" evidence="6">
    <location>
        <begin position="34"/>
        <end position="259"/>
    </location>
</feature>
<accession>A0A261F8F7</accession>
<feature type="region of interest" description="Disordered" evidence="5">
    <location>
        <begin position="65"/>
        <end position="141"/>
    </location>
</feature>
<dbReference type="Gene3D" id="3.90.1720.10">
    <property type="entry name" value="endopeptidase domain like (from Nostoc punctiforme)"/>
    <property type="match status" value="1"/>
</dbReference>
<evidence type="ECO:0000313" key="9">
    <source>
        <dbReference type="Proteomes" id="UP000216444"/>
    </source>
</evidence>
<dbReference type="Pfam" id="PF00877">
    <property type="entry name" value="NLPC_P60"/>
    <property type="match status" value="1"/>
</dbReference>
<dbReference type="InterPro" id="IPR038765">
    <property type="entry name" value="Papain-like_cys_pep_sf"/>
</dbReference>
<name>A0A261F8F7_9BIFI</name>
<feature type="compositionally biased region" description="Basic and acidic residues" evidence="5">
    <location>
        <begin position="77"/>
        <end position="95"/>
    </location>
</feature>
<dbReference type="PROSITE" id="PS51935">
    <property type="entry name" value="NLPC_P60"/>
    <property type="match status" value="1"/>
</dbReference>
<evidence type="ECO:0000256" key="4">
    <source>
        <dbReference type="ARBA" id="ARBA00022807"/>
    </source>
</evidence>
<keyword evidence="9" id="KW-1185">Reference proteome</keyword>
<dbReference type="Proteomes" id="UP000216444">
    <property type="component" value="Unassembled WGS sequence"/>
</dbReference>
<dbReference type="RefSeq" id="WP_169713099.1">
    <property type="nucleotide sequence ID" value="NZ_MWWV01000021.1"/>
</dbReference>
<evidence type="ECO:0000256" key="5">
    <source>
        <dbReference type="SAM" id="MobiDB-lite"/>
    </source>
</evidence>
<protein>
    <submittedName>
        <fullName evidence="8">NlpC/P60 domain</fullName>
    </submittedName>
</protein>
<feature type="compositionally biased region" description="Low complexity" evidence="5">
    <location>
        <begin position="96"/>
        <end position="141"/>
    </location>
</feature>
<reference evidence="8 9" key="1">
    <citation type="journal article" date="2017" name="BMC Genomics">
        <title>Comparative genomic and phylogenomic analyses of the Bifidobacteriaceae family.</title>
        <authorList>
            <person name="Lugli G.A."/>
            <person name="Milani C."/>
            <person name="Turroni F."/>
            <person name="Duranti S."/>
            <person name="Mancabelli L."/>
            <person name="Mangifesta M."/>
            <person name="Ferrario C."/>
            <person name="Modesto M."/>
            <person name="Mattarelli P."/>
            <person name="Jiri K."/>
            <person name="van Sinderen D."/>
            <person name="Ventura M."/>
        </authorList>
    </citation>
    <scope>NUCLEOTIDE SEQUENCE [LARGE SCALE GENOMIC DNA]</scope>
    <source>
        <strain evidence="8 9">DSM 100201</strain>
    </source>
</reference>
<dbReference type="GO" id="GO:0008234">
    <property type="term" value="F:cysteine-type peptidase activity"/>
    <property type="evidence" value="ECO:0007669"/>
    <property type="project" value="UniProtKB-KW"/>
</dbReference>
<dbReference type="GO" id="GO:0006508">
    <property type="term" value="P:proteolysis"/>
    <property type="evidence" value="ECO:0007669"/>
    <property type="project" value="UniProtKB-KW"/>
</dbReference>
<dbReference type="InterPro" id="IPR000064">
    <property type="entry name" value="NLP_P60_dom"/>
</dbReference>
<dbReference type="EMBL" id="MWWV01000021">
    <property type="protein sequence ID" value="OZG55429.1"/>
    <property type="molecule type" value="Genomic_DNA"/>
</dbReference>
<proteinExistence type="inferred from homology"/>
<evidence type="ECO:0000256" key="3">
    <source>
        <dbReference type="ARBA" id="ARBA00022801"/>
    </source>
</evidence>
<comment type="caution">
    <text evidence="8">The sequence shown here is derived from an EMBL/GenBank/DDBJ whole genome shotgun (WGS) entry which is preliminary data.</text>
</comment>
<evidence type="ECO:0000313" key="8">
    <source>
        <dbReference type="EMBL" id="OZG55429.1"/>
    </source>
</evidence>
<dbReference type="PANTHER" id="PTHR47053">
    <property type="entry name" value="MUREIN DD-ENDOPEPTIDASE MEPH-RELATED"/>
    <property type="match status" value="1"/>
</dbReference>
<evidence type="ECO:0000256" key="6">
    <source>
        <dbReference type="SAM" id="SignalP"/>
    </source>
</evidence>
<keyword evidence="3" id="KW-0378">Hydrolase</keyword>
<evidence type="ECO:0000259" key="7">
    <source>
        <dbReference type="PROSITE" id="PS51935"/>
    </source>
</evidence>
<organism evidence="8 9">
    <name type="scientific">Bifidobacterium tissieri</name>
    <dbReference type="NCBI Taxonomy" id="1630162"/>
    <lineage>
        <taxon>Bacteria</taxon>
        <taxon>Bacillati</taxon>
        <taxon>Actinomycetota</taxon>
        <taxon>Actinomycetes</taxon>
        <taxon>Bifidobacteriales</taxon>
        <taxon>Bifidobacteriaceae</taxon>
        <taxon>Bifidobacterium</taxon>
    </lineage>
</organism>
<evidence type="ECO:0000256" key="2">
    <source>
        <dbReference type="ARBA" id="ARBA00022670"/>
    </source>
</evidence>
<feature type="domain" description="NlpC/P60" evidence="7">
    <location>
        <begin position="146"/>
        <end position="259"/>
    </location>
</feature>
<keyword evidence="2" id="KW-0645">Protease</keyword>
<gene>
    <name evidence="8" type="ORF">BTIS_2171</name>
</gene>
<dbReference type="PANTHER" id="PTHR47053:SF1">
    <property type="entry name" value="MUREIN DD-ENDOPEPTIDASE MEPH-RELATED"/>
    <property type="match status" value="1"/>
</dbReference>
<dbReference type="SUPFAM" id="SSF54001">
    <property type="entry name" value="Cysteine proteinases"/>
    <property type="match status" value="1"/>
</dbReference>
<dbReference type="InterPro" id="IPR051202">
    <property type="entry name" value="Peptidase_C40"/>
</dbReference>
<dbReference type="AlphaFoldDB" id="A0A261F8F7"/>
<evidence type="ECO:0000256" key="1">
    <source>
        <dbReference type="ARBA" id="ARBA00007074"/>
    </source>
</evidence>
<sequence length="259" mass="26879">MMNSQIHVRLFSILTSALAVVSMSAFLAPTASAAGDQVVTSSRSFKGQQSRYASLLKEAAATSVDSDSSWGGVENLEVPKTESQAEKDAKARAEAEVQAQQAREQAAAAASRASAGRTSSAQSESATATDSSSAAVDPSAVTAPTSASGAAVVSYALQFQGVPYVYGGTTPSGWDCSGFTSYVYRQFGLEIGRTDADQRAYAVAHGVKVTNPEPGDLMWKSGHVGIYIGGGQMVHASTPSTGTIVSSASYANFEYYRII</sequence>
<keyword evidence="6" id="KW-0732">Signal</keyword>
<keyword evidence="4" id="KW-0788">Thiol protease</keyword>